<organism evidence="1">
    <name type="scientific">Human immunodeficiency virus type 1</name>
    <name type="common">HIV-1</name>
    <dbReference type="NCBI Taxonomy" id="11676"/>
    <lineage>
        <taxon>Viruses</taxon>
        <taxon>Riboviria</taxon>
        <taxon>Pararnavirae</taxon>
        <taxon>Artverviricota</taxon>
        <taxon>Revtraviricetes</taxon>
        <taxon>Ortervirales</taxon>
        <taxon>Retroviridae</taxon>
        <taxon>Orthoretrovirinae</taxon>
        <taxon>Lentivirus</taxon>
        <taxon>Lentivirus humimdef1</taxon>
    </lineage>
</organism>
<gene>
    <name evidence="1" type="primary">gag</name>
</gene>
<protein>
    <submittedName>
        <fullName evidence="1">Gag protein</fullName>
    </submittedName>
</protein>
<reference evidence="1" key="1">
    <citation type="submission" date="2005-08" db="EMBL/GenBank/DDBJ databases">
        <title>Genomic Diversity of HIV-1 subtypes in Northern Kenya.</title>
        <authorList>
            <person name="Khamadi S.A."/>
            <person name="Ochieng W."/>
            <person name="Lihana R.W."/>
            <person name="Kiptoo M.K."/>
            <person name="Kinyua J.G."/>
            <person name="Lagat N."/>
            <person name="Muriuki J."/>
            <person name="Mwangi J."/>
            <person name="Pelle R."/>
            <person name="Muigai A."/>
            <person name="Carter J."/>
            <person name="Yamada R."/>
            <person name="Mpoke S."/>
        </authorList>
    </citation>
    <scope>NUCLEOTIDE SEQUENCE</scope>
    <source>
        <strain evidence="1">MYDH057</strain>
    </source>
</reference>
<feature type="non-terminal residue" evidence="1">
    <location>
        <position position="100"/>
    </location>
</feature>
<organismHost>
    <name type="scientific">Homo sapiens</name>
    <name type="common">Human</name>
    <dbReference type="NCBI Taxonomy" id="9606"/>
</organismHost>
<evidence type="ECO:0000313" key="1">
    <source>
        <dbReference type="EMBL" id="AAZ91515.1"/>
    </source>
</evidence>
<accession>Q3S7Z1</accession>
<feature type="non-terminal residue" evidence="1">
    <location>
        <position position="1"/>
    </location>
</feature>
<proteinExistence type="predicted"/>
<dbReference type="EMBL" id="DQ154989">
    <property type="protein sequence ID" value="AAZ91515.1"/>
    <property type="molecule type" value="Genomic_DNA"/>
</dbReference>
<sequence length="100" mass="10984">LGPPAFWTSNKAKGPFRRLCRIGSIKLSEPSKLHRMSKIGCLETLLIQNAEPRLSNYLKSTVFRGYIGGKCCQHVKEWGGPSHKARVFGCGNCAKSIPPA</sequence>
<name>Q3S7Z1_HV1</name>